<evidence type="ECO:0000256" key="2">
    <source>
        <dbReference type="ARBA" id="ARBA00004667"/>
    </source>
</evidence>
<feature type="region of interest" description="Disordered" evidence="11">
    <location>
        <begin position="213"/>
        <end position="282"/>
    </location>
</feature>
<evidence type="ECO:0000256" key="12">
    <source>
        <dbReference type="SAM" id="Phobius"/>
    </source>
</evidence>
<dbReference type="NCBIfam" id="TIGR03455">
    <property type="entry name" value="HisG_C-term"/>
    <property type="match status" value="1"/>
</dbReference>
<dbReference type="GO" id="GO:0000105">
    <property type="term" value="P:L-histidine biosynthetic process"/>
    <property type="evidence" value="ECO:0007669"/>
    <property type="project" value="UniProtKB-UniRule"/>
</dbReference>
<reference evidence="15" key="2">
    <citation type="submission" date="2024-07" db="EMBL/GenBank/DDBJ databases">
        <title>Streptomyces haneummycinica sp. nov., a new antibiotic-producing actinobacterium isolated from marine sediment.</title>
        <authorList>
            <person name="Uemura M."/>
            <person name="Hamada M."/>
            <person name="Hirano S."/>
            <person name="Kobayashi K."/>
            <person name="Ohshiro T."/>
            <person name="Kobayashi T."/>
            <person name="Terahara T."/>
        </authorList>
    </citation>
    <scope>NUCLEOTIDE SEQUENCE</scope>
    <source>
        <strain evidence="15">KM77-8</strain>
    </source>
</reference>
<keyword evidence="12" id="KW-0812">Transmembrane</keyword>
<dbReference type="EMBL" id="AP035768">
    <property type="protein sequence ID" value="BFO19822.1"/>
    <property type="molecule type" value="Genomic_DNA"/>
</dbReference>
<evidence type="ECO:0000256" key="6">
    <source>
        <dbReference type="ARBA" id="ARBA00022676"/>
    </source>
</evidence>
<evidence type="ECO:0000256" key="5">
    <source>
        <dbReference type="ARBA" id="ARBA00022605"/>
    </source>
</evidence>
<dbReference type="GO" id="GO:0005737">
    <property type="term" value="C:cytoplasm"/>
    <property type="evidence" value="ECO:0007669"/>
    <property type="project" value="InterPro"/>
</dbReference>
<sequence>MLHEAGYRQRRESKELRTVDPTNEVEFFYLRPRDIAIYVASGQLDIGITGRDLLIDSGADAEEILPLGFARSTFHYATKPGTLDGLADLTGKTIATSYEGIVAAHLADGGIDASVVHLDGAVETAIQLGVAQVIADVVETGTSLRNAGLEVVGEPIMKSEAVVIRRTGADVEEPKVRQFLRRLQGVLVARTYVMMDYDCRVEQLEKAVALTPGLESPTVSPCTTRAGSPSAPWSPPGRPSGSWTICTTSAPAPSSPRPSTPAASDRDRTTIMPDTTPDQLPVTFRPGRTRAVLLTAGAALFVVITLIALLLEQLSPGSGSASCSPPRCWPACCSCSPGRRSSPTSAASPSSTS</sequence>
<feature type="compositionally biased region" description="Low complexity" evidence="11">
    <location>
        <begin position="239"/>
        <end position="252"/>
    </location>
</feature>
<gene>
    <name evidence="15" type="ORF">SHKM778_62100</name>
</gene>
<dbReference type="Pfam" id="PF08029">
    <property type="entry name" value="HisG_C"/>
    <property type="match status" value="1"/>
</dbReference>
<dbReference type="InterPro" id="IPR011322">
    <property type="entry name" value="N-reg_PII-like_a/b"/>
</dbReference>
<accession>A0AAT9HRD2</accession>
<keyword evidence="6" id="KW-0328">Glycosyltransferase</keyword>
<dbReference type="PANTHER" id="PTHR21403">
    <property type="entry name" value="ATP PHOSPHORIBOSYLTRANSFERASE ATP-PRTASE"/>
    <property type="match status" value="1"/>
</dbReference>
<feature type="domain" description="ATP phosphoribosyltransferase catalytic" evidence="13">
    <location>
        <begin position="31"/>
        <end position="185"/>
    </location>
</feature>
<dbReference type="CDD" id="cd13591">
    <property type="entry name" value="PBP2_HisGL1"/>
    <property type="match status" value="1"/>
</dbReference>
<dbReference type="InterPro" id="IPR013820">
    <property type="entry name" value="ATP_PRibTrfase_cat"/>
</dbReference>
<evidence type="ECO:0000256" key="8">
    <source>
        <dbReference type="ARBA" id="ARBA00023102"/>
    </source>
</evidence>
<evidence type="ECO:0000259" key="14">
    <source>
        <dbReference type="Pfam" id="PF08029"/>
    </source>
</evidence>
<evidence type="ECO:0000259" key="13">
    <source>
        <dbReference type="Pfam" id="PF01634"/>
    </source>
</evidence>
<dbReference type="SUPFAM" id="SSF53850">
    <property type="entry name" value="Periplasmic binding protein-like II"/>
    <property type="match status" value="1"/>
</dbReference>
<evidence type="ECO:0000256" key="10">
    <source>
        <dbReference type="NCBIfam" id="TIGR00070"/>
    </source>
</evidence>
<evidence type="ECO:0000256" key="1">
    <source>
        <dbReference type="ARBA" id="ARBA00000915"/>
    </source>
</evidence>
<evidence type="ECO:0000256" key="7">
    <source>
        <dbReference type="ARBA" id="ARBA00022679"/>
    </source>
</evidence>
<dbReference type="GO" id="GO:0003879">
    <property type="term" value="F:ATP phosphoribosyltransferase activity"/>
    <property type="evidence" value="ECO:0007669"/>
    <property type="project" value="UniProtKB-UniRule"/>
</dbReference>
<dbReference type="InterPro" id="IPR001348">
    <property type="entry name" value="ATP_PRibTrfase_HisG"/>
</dbReference>
<keyword evidence="7" id="KW-0808">Transferase</keyword>
<protein>
    <recommendedName>
        <fullName evidence="4 10">ATP phosphoribosyltransferase</fullName>
        <ecNumber evidence="3 10">2.4.2.17</ecNumber>
    </recommendedName>
</protein>
<keyword evidence="8" id="KW-0368">Histidine biosynthesis</keyword>
<evidence type="ECO:0000256" key="4">
    <source>
        <dbReference type="ARBA" id="ARBA00020998"/>
    </source>
</evidence>
<reference evidence="15" key="1">
    <citation type="submission" date="2024-06" db="EMBL/GenBank/DDBJ databases">
        <authorList>
            <consortium name="consrtm"/>
            <person name="Uemura M."/>
            <person name="Terahara T."/>
        </authorList>
    </citation>
    <scope>NUCLEOTIDE SEQUENCE</scope>
    <source>
        <strain evidence="15">KM77-8</strain>
    </source>
</reference>
<proteinExistence type="predicted"/>
<feature type="domain" description="Histidine biosynthesis HisG C-terminal" evidence="14">
    <location>
        <begin position="189"/>
        <end position="222"/>
    </location>
</feature>
<dbReference type="InterPro" id="IPR013115">
    <property type="entry name" value="HisG_C"/>
</dbReference>
<comment type="catalytic activity">
    <reaction evidence="1">
        <text>1-(5-phospho-beta-D-ribosyl)-ATP + diphosphate = 5-phospho-alpha-D-ribose 1-diphosphate + ATP</text>
        <dbReference type="Rhea" id="RHEA:18473"/>
        <dbReference type="ChEBI" id="CHEBI:30616"/>
        <dbReference type="ChEBI" id="CHEBI:33019"/>
        <dbReference type="ChEBI" id="CHEBI:58017"/>
        <dbReference type="ChEBI" id="CHEBI:73183"/>
        <dbReference type="EC" id="2.4.2.17"/>
    </reaction>
</comment>
<feature type="transmembrane region" description="Helical" evidence="12">
    <location>
        <begin position="291"/>
        <end position="311"/>
    </location>
</feature>
<dbReference type="AlphaFoldDB" id="A0AAT9HRD2"/>
<keyword evidence="5" id="KW-0028">Amino-acid biosynthesis</keyword>
<dbReference type="PANTHER" id="PTHR21403:SF8">
    <property type="entry name" value="ATP PHOSPHORIBOSYLTRANSFERASE"/>
    <property type="match status" value="1"/>
</dbReference>
<organism evidence="15">
    <name type="scientific">Streptomyces haneummycinicus</name>
    <dbReference type="NCBI Taxonomy" id="3074435"/>
    <lineage>
        <taxon>Bacteria</taxon>
        <taxon>Bacillati</taxon>
        <taxon>Actinomycetota</taxon>
        <taxon>Actinomycetes</taxon>
        <taxon>Kitasatosporales</taxon>
        <taxon>Streptomycetaceae</taxon>
        <taxon>Streptomyces</taxon>
    </lineage>
</organism>
<keyword evidence="12" id="KW-0472">Membrane</keyword>
<evidence type="ECO:0000256" key="9">
    <source>
        <dbReference type="ARBA" id="ARBA00024861"/>
    </source>
</evidence>
<evidence type="ECO:0000256" key="3">
    <source>
        <dbReference type="ARBA" id="ARBA00011946"/>
    </source>
</evidence>
<dbReference type="EC" id="2.4.2.17" evidence="3 10"/>
<evidence type="ECO:0000256" key="11">
    <source>
        <dbReference type="SAM" id="MobiDB-lite"/>
    </source>
</evidence>
<dbReference type="InterPro" id="IPR015867">
    <property type="entry name" value="N-reg_PII/ATP_PRibTrfase_C"/>
</dbReference>
<evidence type="ECO:0000313" key="15">
    <source>
        <dbReference type="EMBL" id="BFO19822.1"/>
    </source>
</evidence>
<dbReference type="Pfam" id="PF01634">
    <property type="entry name" value="HisG"/>
    <property type="match status" value="1"/>
</dbReference>
<comment type="pathway">
    <text evidence="2">Amino-acid biosynthesis; L-histidine biosynthesis; L-histidine from 5-phospho-alpha-D-ribose 1-diphosphate: step 1/9.</text>
</comment>
<dbReference type="Gene3D" id="3.40.190.10">
    <property type="entry name" value="Periplasmic binding protein-like II"/>
    <property type="match status" value="2"/>
</dbReference>
<dbReference type="NCBIfam" id="TIGR00070">
    <property type="entry name" value="hisG"/>
    <property type="match status" value="1"/>
</dbReference>
<name>A0AAT9HRD2_9ACTN</name>
<dbReference type="GO" id="GO:0000287">
    <property type="term" value="F:magnesium ion binding"/>
    <property type="evidence" value="ECO:0007669"/>
    <property type="project" value="InterPro"/>
</dbReference>
<dbReference type="Gene3D" id="3.30.70.120">
    <property type="match status" value="1"/>
</dbReference>
<keyword evidence="12" id="KW-1133">Transmembrane helix</keyword>
<dbReference type="SUPFAM" id="SSF54913">
    <property type="entry name" value="GlnB-like"/>
    <property type="match status" value="1"/>
</dbReference>
<comment type="function">
    <text evidence="9">Catalyzes the condensation of ATP and 5-phosphoribose 1-diphosphate to form N'-(5'-phosphoribosyl)-ATP (PR-ATP). Has a crucial role in the pathway because the rate of histidine biosynthesis seems to be controlled primarily by regulation of HisG enzymatic activity.</text>
</comment>